<dbReference type="AlphaFoldDB" id="A0A7C8YYX3"/>
<proteinExistence type="predicted"/>
<dbReference type="InterPro" id="IPR042099">
    <property type="entry name" value="ANL_N_sf"/>
</dbReference>
<dbReference type="GO" id="GO:0005783">
    <property type="term" value="C:endoplasmic reticulum"/>
    <property type="evidence" value="ECO:0007669"/>
    <property type="project" value="TreeGrafter"/>
</dbReference>
<reference evidence="1" key="2">
    <citation type="submission" date="2020-07" db="EMBL/GenBank/DDBJ databases">
        <authorList>
            <person name="Vera ALvarez R."/>
            <person name="Arias-Moreno D.M."/>
            <person name="Jimenez-Jacinto V."/>
            <person name="Jimenez-Bremont J.F."/>
            <person name="Swaminathan K."/>
            <person name="Moose S.P."/>
            <person name="Guerrero-Gonzalez M.L."/>
            <person name="Marino-Ramirez L."/>
            <person name="Landsman D."/>
            <person name="Rodriguez-Kessler M."/>
            <person name="Delgado-Sanchez P."/>
        </authorList>
    </citation>
    <scope>NUCLEOTIDE SEQUENCE</scope>
    <source>
        <tissue evidence="1">Cladode</tissue>
    </source>
</reference>
<dbReference type="EC" id="6.2.1.3" evidence="1"/>
<dbReference type="PANTHER" id="PTHR43272:SF3">
    <property type="entry name" value="LONG CHAIN ACYL-COA SYNTHETASE 4"/>
    <property type="match status" value="1"/>
</dbReference>
<reference evidence="1" key="1">
    <citation type="journal article" date="2013" name="J. Plant Res.">
        <title>Effect of fungi and light on seed germination of three Opuntia species from semiarid lands of central Mexico.</title>
        <authorList>
            <person name="Delgado-Sanchez P."/>
            <person name="Jimenez-Bremont J.F."/>
            <person name="Guerrero-Gonzalez Mde L."/>
            <person name="Flores J."/>
        </authorList>
    </citation>
    <scope>NUCLEOTIDE SEQUENCE</scope>
    <source>
        <tissue evidence="1">Cladode</tissue>
    </source>
</reference>
<keyword evidence="1" id="KW-0436">Ligase</keyword>
<dbReference type="PANTHER" id="PTHR43272">
    <property type="entry name" value="LONG-CHAIN-FATTY-ACID--COA LIGASE"/>
    <property type="match status" value="1"/>
</dbReference>
<accession>A0A7C8YYX3</accession>
<dbReference type="Gene3D" id="3.40.50.12780">
    <property type="entry name" value="N-terminal domain of ligase-like"/>
    <property type="match status" value="1"/>
</dbReference>
<name>A0A7C8YYX3_OPUST</name>
<protein>
    <submittedName>
        <fullName evidence="1">Long-chain-fatty-acid--CoA ligase</fullName>
        <ecNumber evidence="1">6.2.1.3</ecNumber>
    </submittedName>
</protein>
<dbReference type="EMBL" id="GISG01071722">
    <property type="protein sequence ID" value="MBA4630037.1"/>
    <property type="molecule type" value="Transcribed_RNA"/>
</dbReference>
<dbReference type="GO" id="GO:0016020">
    <property type="term" value="C:membrane"/>
    <property type="evidence" value="ECO:0007669"/>
    <property type="project" value="TreeGrafter"/>
</dbReference>
<sequence>MSSEKKFIYEVEPAKPVQDGKPSVGPVYRSIFAKDGFPEPPPGMDTCWDIFRLAVETYPNNPMLGHREIVDGKAGEYAWLTYKEVYDIVIKLGNAIRHCGVGKVDFLLVSEFASLVSAWGVSLLETISLWVLYP</sequence>
<evidence type="ECO:0000313" key="1">
    <source>
        <dbReference type="EMBL" id="MBA4630037.1"/>
    </source>
</evidence>
<organism evidence="1">
    <name type="scientific">Opuntia streptacantha</name>
    <name type="common">Prickly pear cactus</name>
    <name type="synonym">Opuntia cardona</name>
    <dbReference type="NCBI Taxonomy" id="393608"/>
    <lineage>
        <taxon>Eukaryota</taxon>
        <taxon>Viridiplantae</taxon>
        <taxon>Streptophyta</taxon>
        <taxon>Embryophyta</taxon>
        <taxon>Tracheophyta</taxon>
        <taxon>Spermatophyta</taxon>
        <taxon>Magnoliopsida</taxon>
        <taxon>eudicotyledons</taxon>
        <taxon>Gunneridae</taxon>
        <taxon>Pentapetalae</taxon>
        <taxon>Caryophyllales</taxon>
        <taxon>Cactineae</taxon>
        <taxon>Cactaceae</taxon>
        <taxon>Opuntioideae</taxon>
        <taxon>Opuntia</taxon>
    </lineage>
</organism>
<dbReference type="SUPFAM" id="SSF56801">
    <property type="entry name" value="Acetyl-CoA synthetase-like"/>
    <property type="match status" value="1"/>
</dbReference>
<dbReference type="GO" id="GO:0004467">
    <property type="term" value="F:long-chain fatty acid-CoA ligase activity"/>
    <property type="evidence" value="ECO:0007669"/>
    <property type="project" value="UniProtKB-EC"/>
</dbReference>